<sequence>MGKTTKKSMTSRASANKTTTGTSRLSFLNAGSLRI</sequence>
<feature type="region of interest" description="Disordered" evidence="1">
    <location>
        <begin position="1"/>
        <end position="35"/>
    </location>
</feature>
<name>A0A381U1B5_9ZZZZ</name>
<accession>A0A381U1B5</accession>
<organism evidence="2">
    <name type="scientific">marine metagenome</name>
    <dbReference type="NCBI Taxonomy" id="408172"/>
    <lineage>
        <taxon>unclassified sequences</taxon>
        <taxon>metagenomes</taxon>
        <taxon>ecological metagenomes</taxon>
    </lineage>
</organism>
<protein>
    <submittedName>
        <fullName evidence="2">Uncharacterized protein</fullName>
    </submittedName>
</protein>
<evidence type="ECO:0000256" key="1">
    <source>
        <dbReference type="SAM" id="MobiDB-lite"/>
    </source>
</evidence>
<evidence type="ECO:0000313" key="2">
    <source>
        <dbReference type="EMBL" id="SVA22036.1"/>
    </source>
</evidence>
<reference evidence="2" key="1">
    <citation type="submission" date="2018-05" db="EMBL/GenBank/DDBJ databases">
        <authorList>
            <person name="Lanie J.A."/>
            <person name="Ng W.-L."/>
            <person name="Kazmierczak K.M."/>
            <person name="Andrzejewski T.M."/>
            <person name="Davidsen T.M."/>
            <person name="Wayne K.J."/>
            <person name="Tettelin H."/>
            <person name="Glass J.I."/>
            <person name="Rusch D."/>
            <person name="Podicherti R."/>
            <person name="Tsui H.-C.T."/>
            <person name="Winkler M.E."/>
        </authorList>
    </citation>
    <scope>NUCLEOTIDE SEQUENCE</scope>
</reference>
<feature type="compositionally biased region" description="Polar residues" evidence="1">
    <location>
        <begin position="7"/>
        <end position="26"/>
    </location>
</feature>
<gene>
    <name evidence="2" type="ORF">METZ01_LOCUS74890</name>
</gene>
<dbReference type="EMBL" id="UINC01005551">
    <property type="protein sequence ID" value="SVA22036.1"/>
    <property type="molecule type" value="Genomic_DNA"/>
</dbReference>
<dbReference type="AlphaFoldDB" id="A0A381U1B5"/>
<proteinExistence type="predicted"/>